<feature type="domain" description="ASCH" evidence="1">
    <location>
        <begin position="33"/>
        <end position="150"/>
    </location>
</feature>
<dbReference type="SUPFAM" id="SSF88697">
    <property type="entry name" value="PUA domain-like"/>
    <property type="match status" value="1"/>
</dbReference>
<dbReference type="PANTHER" id="PTHR39203">
    <property type="entry name" value="CYTOPLASMIC PROTEIN-RELATED"/>
    <property type="match status" value="1"/>
</dbReference>
<dbReference type="InterPro" id="IPR009326">
    <property type="entry name" value="DUF984"/>
</dbReference>
<name>A0ABY5B9J2_BURGL</name>
<proteinExistence type="predicted"/>
<dbReference type="InterPro" id="IPR015947">
    <property type="entry name" value="PUA-like_sf"/>
</dbReference>
<dbReference type="Proteomes" id="UP001056386">
    <property type="component" value="Chromosome 2"/>
</dbReference>
<evidence type="ECO:0000259" key="1">
    <source>
        <dbReference type="SMART" id="SM01022"/>
    </source>
</evidence>
<evidence type="ECO:0000313" key="3">
    <source>
        <dbReference type="Proteomes" id="UP001056386"/>
    </source>
</evidence>
<dbReference type="Gene3D" id="3.10.400.10">
    <property type="entry name" value="Sulfate adenylyltransferase"/>
    <property type="match status" value="1"/>
</dbReference>
<protein>
    <submittedName>
        <fullName evidence="2">ASCH domain-containing protein</fullName>
    </submittedName>
</protein>
<dbReference type="Pfam" id="PF04266">
    <property type="entry name" value="ASCH"/>
    <property type="match status" value="1"/>
</dbReference>
<dbReference type="EMBL" id="CP099583">
    <property type="protein sequence ID" value="USS43168.1"/>
    <property type="molecule type" value="Genomic_DNA"/>
</dbReference>
<accession>A0ABY5B9J2</accession>
<keyword evidence="3" id="KW-1185">Reference proteome</keyword>
<sequence length="159" mass="17474">MEQTPEALVAELTQRGVAVSAGHVRIGRFGDSEALSEALIALVLTGEKHGTCSLAWSWEAEGEPPPQAGDIEIVLDWHGRPAALLRISEVRIVPFDRVDAAFAASEGEADRSLAHWRTEHWRFFTEECRRIGRVAHPAMPLVCESFTLLQAIGRPPRSA</sequence>
<dbReference type="InterPro" id="IPR007374">
    <property type="entry name" value="ASCH_domain"/>
</dbReference>
<reference evidence="2" key="1">
    <citation type="submission" date="2022-06" db="EMBL/GenBank/DDBJ databases">
        <title>Draft genome sequence of Burkholderia glumae strain GR20004 isolated from rice panicle showing bacterial panicle blight.</title>
        <authorList>
            <person name="Choi S.Y."/>
            <person name="Lee Y.H."/>
        </authorList>
    </citation>
    <scope>NUCLEOTIDE SEQUENCE</scope>
    <source>
        <strain evidence="2">GR20004</strain>
    </source>
</reference>
<gene>
    <name evidence="2" type="ORF">NFI99_01375</name>
</gene>
<dbReference type="PANTHER" id="PTHR39203:SF1">
    <property type="entry name" value="CYTOPLASMIC PROTEIN"/>
    <property type="match status" value="1"/>
</dbReference>
<dbReference type="RefSeq" id="WP_012733151.1">
    <property type="nucleotide sequence ID" value="NZ_CP021075.1"/>
</dbReference>
<dbReference type="PIRSF" id="PIRSF021320">
    <property type="entry name" value="DUF984"/>
    <property type="match status" value="1"/>
</dbReference>
<organism evidence="2 3">
    <name type="scientific">Burkholderia glumae</name>
    <name type="common">Pseudomonas glumae</name>
    <dbReference type="NCBI Taxonomy" id="337"/>
    <lineage>
        <taxon>Bacteria</taxon>
        <taxon>Pseudomonadati</taxon>
        <taxon>Pseudomonadota</taxon>
        <taxon>Betaproteobacteria</taxon>
        <taxon>Burkholderiales</taxon>
        <taxon>Burkholderiaceae</taxon>
        <taxon>Burkholderia</taxon>
    </lineage>
</organism>
<dbReference type="CDD" id="cd06553">
    <property type="entry name" value="ASCH_Ef3133_like"/>
    <property type="match status" value="1"/>
</dbReference>
<dbReference type="GeneID" id="45693460"/>
<dbReference type="SMART" id="SM01022">
    <property type="entry name" value="ASCH"/>
    <property type="match status" value="1"/>
</dbReference>
<evidence type="ECO:0000313" key="2">
    <source>
        <dbReference type="EMBL" id="USS43168.1"/>
    </source>
</evidence>